<accession>A0A854PKY3</accession>
<sequence length="118" mass="13073">MNAFIFAWVKDTIKYISIFKQCKTKVDDFAIHSRENGENNASKGSNSPSNWSKPEAGKIRHADAKNAQNGLNEPSKAQSVTTHPSTSVISNSNRILALLTSIILIILTMYTKKEFCQA</sequence>
<protein>
    <submittedName>
        <fullName evidence="2">Uncharacterized protein</fullName>
    </submittedName>
</protein>
<name>A0A854PKY3_9LACO</name>
<organism evidence="2 3">
    <name type="scientific">Lactobacillus crispatus</name>
    <dbReference type="NCBI Taxonomy" id="47770"/>
    <lineage>
        <taxon>Bacteria</taxon>
        <taxon>Bacillati</taxon>
        <taxon>Bacillota</taxon>
        <taxon>Bacilli</taxon>
        <taxon>Lactobacillales</taxon>
        <taxon>Lactobacillaceae</taxon>
        <taxon>Lactobacillus</taxon>
    </lineage>
</organism>
<evidence type="ECO:0000313" key="2">
    <source>
        <dbReference type="EMBL" id="OXC22268.1"/>
    </source>
</evidence>
<reference evidence="2 3" key="1">
    <citation type="submission" date="2016-05" db="EMBL/GenBank/DDBJ databases">
        <authorList>
            <person name="Johnson T.J."/>
            <person name="Youmans B.P."/>
            <person name="Case K.A."/>
        </authorList>
    </citation>
    <scope>NUCLEOTIDE SEQUENCE [LARGE SCALE GENOMIC DNA]</scope>
    <source>
        <strain evidence="2 3">UMNLC6</strain>
    </source>
</reference>
<evidence type="ECO:0000313" key="3">
    <source>
        <dbReference type="Proteomes" id="UP000198437"/>
    </source>
</evidence>
<dbReference type="Proteomes" id="UP000198437">
    <property type="component" value="Unassembled WGS sequence"/>
</dbReference>
<comment type="caution">
    <text evidence="2">The sequence shown here is derived from an EMBL/GenBank/DDBJ whole genome shotgun (WGS) entry which is preliminary data.</text>
</comment>
<proteinExistence type="predicted"/>
<evidence type="ECO:0000256" key="1">
    <source>
        <dbReference type="SAM" id="MobiDB-lite"/>
    </source>
</evidence>
<feature type="compositionally biased region" description="Basic and acidic residues" evidence="1">
    <location>
        <begin position="55"/>
        <end position="64"/>
    </location>
</feature>
<gene>
    <name evidence="2" type="ORF">AYP82_09505</name>
</gene>
<feature type="region of interest" description="Disordered" evidence="1">
    <location>
        <begin position="34"/>
        <end position="87"/>
    </location>
</feature>
<dbReference type="EMBL" id="LYQW01000029">
    <property type="protein sequence ID" value="OXC22268.1"/>
    <property type="molecule type" value="Genomic_DNA"/>
</dbReference>
<feature type="compositionally biased region" description="Polar residues" evidence="1">
    <location>
        <begin position="66"/>
        <end position="87"/>
    </location>
</feature>
<feature type="compositionally biased region" description="Polar residues" evidence="1">
    <location>
        <begin position="38"/>
        <end position="52"/>
    </location>
</feature>
<dbReference type="AlphaFoldDB" id="A0A854PKY3"/>
<dbReference type="RefSeq" id="WP_089150359.1">
    <property type="nucleotide sequence ID" value="NZ_LYQW01000029.1"/>
</dbReference>